<dbReference type="SUPFAM" id="SSF54495">
    <property type="entry name" value="UBC-like"/>
    <property type="match status" value="1"/>
</dbReference>
<dbReference type="InterPro" id="IPR000608">
    <property type="entry name" value="UBC"/>
</dbReference>
<dbReference type="Gene3D" id="3.10.110.10">
    <property type="entry name" value="Ubiquitin Conjugating Enzyme"/>
    <property type="match status" value="1"/>
</dbReference>
<accession>A0A7S3WZQ6</accession>
<organism evidence="6">
    <name type="scientific">Emiliania huxleyi</name>
    <name type="common">Coccolithophore</name>
    <name type="synonym">Pontosphaera huxleyi</name>
    <dbReference type="NCBI Taxonomy" id="2903"/>
    <lineage>
        <taxon>Eukaryota</taxon>
        <taxon>Haptista</taxon>
        <taxon>Haptophyta</taxon>
        <taxon>Prymnesiophyceae</taxon>
        <taxon>Isochrysidales</taxon>
        <taxon>Noelaerhabdaceae</taxon>
        <taxon>Emiliania</taxon>
    </lineage>
</organism>
<sequence length="657" mass="73877">MMSGEAGEELDTPAARIMARRESRAAMPDRLKVAAPDDSSDEEWNGDDDEDEEEDGRVYLDASKCGRVRLHAVQGPAQSSSGLGVDDERRKSLADKGWARRTAVVNSVGASGAASFELVPGREQFGPGDDAAAEWERQMLQFTEDNFEDTGIEVRSMDKRDREIGLFGDFLERVKHGKFVEWRADPEHAGLYKLEMVTRVVEGESGESYEVPLVPTWGMVLEYLIKSCTGHPTTPKGGSKEYRNGPWYKPIYGRAQGKERKTDGVREENLVQPKRWEVRKNPRGRWRGTSSLLWEQLTQSRRGSPQHLGFPRTLAPRARGYPVRRGSPPRWRLRAAMTSRPTRRSARPNTPLPTRPNVQTRSSAQQSSDDEVEVTQVRTLEQRNAEGFAHAVDLMSPPASIAQGQPEDLVTSPLRDQPRQPEAQPQAVVEQVRSEAAAALMSTPARRRLIRDFQRMQRETLEGANAAPRDCDIMNWHAFIFGPDDTAWEDGTFKLSVEFTEEYPNKAPTVKFLTKMFHPNIYADGSICLDILQNQWSPIYDISAILTSIQSLLCDPNPNSPANSEAARLYQENRREYERKVKEIVEQSWDFCEQKAAAATDSGVEKKKRGRPLGSKNSKPAQKKPGAKPRGRPPKGCTWSDEKQAYIDDSTGEIKKK</sequence>
<dbReference type="InterPro" id="IPR023313">
    <property type="entry name" value="UBQ-conjugating_AS"/>
</dbReference>
<dbReference type="CDD" id="cd23790">
    <property type="entry name" value="UBCc_UBE2A_2B"/>
    <property type="match status" value="1"/>
</dbReference>
<feature type="compositionally biased region" description="Acidic residues" evidence="4">
    <location>
        <begin position="1"/>
        <end position="11"/>
    </location>
</feature>
<proteinExistence type="predicted"/>
<dbReference type="GO" id="GO:0016740">
    <property type="term" value="F:transferase activity"/>
    <property type="evidence" value="ECO:0007669"/>
    <property type="project" value="UniProtKB-KW"/>
</dbReference>
<evidence type="ECO:0000313" key="6">
    <source>
        <dbReference type="EMBL" id="CAE0583770.1"/>
    </source>
</evidence>
<feature type="region of interest" description="Disordered" evidence="4">
    <location>
        <begin position="398"/>
        <end position="426"/>
    </location>
</feature>
<dbReference type="SMART" id="SM00212">
    <property type="entry name" value="UBCc"/>
    <property type="match status" value="1"/>
</dbReference>
<feature type="region of interest" description="Disordered" evidence="4">
    <location>
        <begin position="299"/>
        <end position="374"/>
    </location>
</feature>
<dbReference type="EMBL" id="HBIR01048821">
    <property type="protein sequence ID" value="CAE0583770.1"/>
    <property type="molecule type" value="Transcribed_RNA"/>
</dbReference>
<evidence type="ECO:0000256" key="2">
    <source>
        <dbReference type="ARBA" id="ARBA00022786"/>
    </source>
</evidence>
<reference evidence="6" key="1">
    <citation type="submission" date="2021-01" db="EMBL/GenBank/DDBJ databases">
        <authorList>
            <person name="Corre E."/>
            <person name="Pelletier E."/>
            <person name="Niang G."/>
            <person name="Scheremetjew M."/>
            <person name="Finn R."/>
            <person name="Kale V."/>
            <person name="Holt S."/>
            <person name="Cochrane G."/>
            <person name="Meng A."/>
            <person name="Brown T."/>
            <person name="Cohen L."/>
        </authorList>
    </citation>
    <scope>NUCLEOTIDE SEQUENCE</scope>
    <source>
        <strain evidence="6">379</strain>
    </source>
</reference>
<evidence type="ECO:0000259" key="5">
    <source>
        <dbReference type="PROSITE" id="PS50127"/>
    </source>
</evidence>
<feature type="active site" description="Glycyl thioester intermediate" evidence="3">
    <location>
        <position position="528"/>
    </location>
</feature>
<dbReference type="InterPro" id="IPR050113">
    <property type="entry name" value="Ub_conjugating_enzyme"/>
</dbReference>
<feature type="compositionally biased region" description="Acidic residues" evidence="4">
    <location>
        <begin position="38"/>
        <end position="55"/>
    </location>
</feature>
<feature type="compositionally biased region" description="Basic residues" evidence="4">
    <location>
        <begin position="621"/>
        <end position="633"/>
    </location>
</feature>
<dbReference type="FunFam" id="3.10.110.10:FF:000054">
    <property type="entry name" value="Ubiquitin-conjugating enzyme E2"/>
    <property type="match status" value="1"/>
</dbReference>
<evidence type="ECO:0000256" key="1">
    <source>
        <dbReference type="ARBA" id="ARBA00022679"/>
    </source>
</evidence>
<feature type="compositionally biased region" description="Polar residues" evidence="4">
    <location>
        <begin position="356"/>
        <end position="367"/>
    </location>
</feature>
<feature type="region of interest" description="Disordered" evidence="4">
    <location>
        <begin position="1"/>
        <end position="60"/>
    </location>
</feature>
<feature type="domain" description="UBC core" evidence="5">
    <location>
        <begin position="444"/>
        <end position="590"/>
    </location>
</feature>
<dbReference type="InterPro" id="IPR016135">
    <property type="entry name" value="UBQ-conjugating_enzyme/RWD"/>
</dbReference>
<feature type="compositionally biased region" description="Basic and acidic residues" evidence="4">
    <location>
        <begin position="19"/>
        <end position="32"/>
    </location>
</feature>
<gene>
    <name evidence="6" type="ORF">EHUX00137_LOCUS38153</name>
</gene>
<keyword evidence="2" id="KW-0833">Ubl conjugation pathway</keyword>
<dbReference type="AlphaFoldDB" id="A0A7S3WZQ6"/>
<protein>
    <recommendedName>
        <fullName evidence="5">UBC core domain-containing protein</fullName>
    </recommendedName>
</protein>
<dbReference type="PROSITE" id="PS00183">
    <property type="entry name" value="UBC_1"/>
    <property type="match status" value="1"/>
</dbReference>
<evidence type="ECO:0000256" key="3">
    <source>
        <dbReference type="PROSITE-ProRule" id="PRU10133"/>
    </source>
</evidence>
<keyword evidence="1" id="KW-0808">Transferase</keyword>
<name>A0A7S3WZQ6_EMIHU</name>
<dbReference type="PANTHER" id="PTHR24067">
    <property type="entry name" value="UBIQUITIN-CONJUGATING ENZYME E2"/>
    <property type="match status" value="1"/>
</dbReference>
<dbReference type="Pfam" id="PF00179">
    <property type="entry name" value="UQ_con"/>
    <property type="match status" value="1"/>
</dbReference>
<dbReference type="PROSITE" id="PS50127">
    <property type="entry name" value="UBC_2"/>
    <property type="match status" value="1"/>
</dbReference>
<evidence type="ECO:0000256" key="4">
    <source>
        <dbReference type="SAM" id="MobiDB-lite"/>
    </source>
</evidence>
<feature type="region of interest" description="Disordered" evidence="4">
    <location>
        <begin position="597"/>
        <end position="657"/>
    </location>
</feature>
<feature type="compositionally biased region" description="Basic and acidic residues" evidence="4">
    <location>
        <begin position="640"/>
        <end position="657"/>
    </location>
</feature>